<keyword evidence="5 6" id="KW-0472">Membrane</keyword>
<dbReference type="STRING" id="658167.SAMN04488135_10278"/>
<sequence length="324" mass="33700">MTPYAAPAGADMRPDRNIAALALLAAVALAPWFAGQFALHLAVLTALNVLVVNGLALVSRSGQLSLGHAAFMAVGAYTAVLAGNYFGLSFIVSALAGAAATALAAFALGWVILRLRGVYFVLVTFAFGELVRLVLLDLSDITGGANGIAGIAAAEILGFAFDTRARFYGLALFAALASSLFMRALFRRPIGHAIDSIADNAALAESTGLSVHRLQLFAFVAGCALAAIGGALQARYIGYISPESFNTSVSIGFIIMLVIGGRQSSWGPLVGAVVLTPLPELFRGAVQTQHMFYGAALILILRFLPGGLARLPGLLRKLAGRERP</sequence>
<evidence type="ECO:0000256" key="2">
    <source>
        <dbReference type="ARBA" id="ARBA00022475"/>
    </source>
</evidence>
<dbReference type="PANTHER" id="PTHR30482:SF10">
    <property type="entry name" value="HIGH-AFFINITY BRANCHED-CHAIN AMINO ACID TRANSPORT PROTEIN BRAE"/>
    <property type="match status" value="1"/>
</dbReference>
<keyword evidence="3 6" id="KW-0812">Transmembrane</keyword>
<feature type="transmembrane region" description="Helical" evidence="6">
    <location>
        <begin position="88"/>
        <end position="111"/>
    </location>
</feature>
<dbReference type="InterPro" id="IPR001851">
    <property type="entry name" value="ABC_transp_permease"/>
</dbReference>
<organism evidence="7 8">
    <name type="scientific">Pollutimonas bauzanensis</name>
    <dbReference type="NCBI Taxonomy" id="658167"/>
    <lineage>
        <taxon>Bacteria</taxon>
        <taxon>Pseudomonadati</taxon>
        <taxon>Pseudomonadota</taxon>
        <taxon>Betaproteobacteria</taxon>
        <taxon>Burkholderiales</taxon>
        <taxon>Alcaligenaceae</taxon>
        <taxon>Pollutimonas</taxon>
    </lineage>
</organism>
<gene>
    <name evidence="7" type="ORF">SAMN04488135_10278</name>
</gene>
<dbReference type="OrthoDB" id="3460090at2"/>
<dbReference type="PANTHER" id="PTHR30482">
    <property type="entry name" value="HIGH-AFFINITY BRANCHED-CHAIN AMINO ACID TRANSPORT SYSTEM PERMEASE"/>
    <property type="match status" value="1"/>
</dbReference>
<evidence type="ECO:0000256" key="3">
    <source>
        <dbReference type="ARBA" id="ARBA00022692"/>
    </source>
</evidence>
<feature type="transmembrane region" description="Helical" evidence="6">
    <location>
        <begin position="18"/>
        <end position="34"/>
    </location>
</feature>
<dbReference type="GO" id="GO:0005886">
    <property type="term" value="C:plasma membrane"/>
    <property type="evidence" value="ECO:0007669"/>
    <property type="project" value="UniProtKB-SubCell"/>
</dbReference>
<feature type="transmembrane region" description="Helical" evidence="6">
    <location>
        <begin position="65"/>
        <end position="82"/>
    </location>
</feature>
<dbReference type="EMBL" id="FQXE01000002">
    <property type="protein sequence ID" value="SHH06105.1"/>
    <property type="molecule type" value="Genomic_DNA"/>
</dbReference>
<accession>A0A1M5PW51</accession>
<dbReference type="Proteomes" id="UP000184226">
    <property type="component" value="Unassembled WGS sequence"/>
</dbReference>
<keyword evidence="4 6" id="KW-1133">Transmembrane helix</keyword>
<feature type="transmembrane region" description="Helical" evidence="6">
    <location>
        <begin position="167"/>
        <end position="186"/>
    </location>
</feature>
<comment type="subcellular location">
    <subcellularLocation>
        <location evidence="1">Cell membrane</location>
        <topology evidence="1">Multi-pass membrane protein</topology>
    </subcellularLocation>
</comment>
<keyword evidence="2" id="KW-1003">Cell membrane</keyword>
<reference evidence="7 8" key="1">
    <citation type="submission" date="2016-11" db="EMBL/GenBank/DDBJ databases">
        <authorList>
            <person name="Jaros S."/>
            <person name="Januszkiewicz K."/>
            <person name="Wedrychowicz H."/>
        </authorList>
    </citation>
    <scope>NUCLEOTIDE SEQUENCE [LARGE SCALE GENOMIC DNA]</scope>
    <source>
        <strain evidence="7 8">CGMCC 1.10190</strain>
    </source>
</reference>
<evidence type="ECO:0000256" key="5">
    <source>
        <dbReference type="ARBA" id="ARBA00023136"/>
    </source>
</evidence>
<evidence type="ECO:0000313" key="8">
    <source>
        <dbReference type="Proteomes" id="UP000184226"/>
    </source>
</evidence>
<feature type="transmembrane region" description="Helical" evidence="6">
    <location>
        <begin position="118"/>
        <end position="135"/>
    </location>
</feature>
<dbReference type="InterPro" id="IPR043428">
    <property type="entry name" value="LivM-like"/>
</dbReference>
<dbReference type="Pfam" id="PF02653">
    <property type="entry name" value="BPD_transp_2"/>
    <property type="match status" value="1"/>
</dbReference>
<protein>
    <submittedName>
        <fullName evidence="7">Branched-chain amino acid transport system permease protein</fullName>
    </submittedName>
</protein>
<feature type="transmembrane region" description="Helical" evidence="6">
    <location>
        <begin position="244"/>
        <end position="261"/>
    </location>
</feature>
<feature type="transmembrane region" description="Helical" evidence="6">
    <location>
        <begin position="40"/>
        <end position="58"/>
    </location>
</feature>
<keyword evidence="8" id="KW-1185">Reference proteome</keyword>
<evidence type="ECO:0000313" key="7">
    <source>
        <dbReference type="EMBL" id="SHH06105.1"/>
    </source>
</evidence>
<name>A0A1M5PW51_9BURK</name>
<dbReference type="AlphaFoldDB" id="A0A1M5PW51"/>
<feature type="transmembrane region" description="Helical" evidence="6">
    <location>
        <begin position="141"/>
        <end position="160"/>
    </location>
</feature>
<feature type="transmembrane region" description="Helical" evidence="6">
    <location>
        <begin position="214"/>
        <end position="232"/>
    </location>
</feature>
<dbReference type="RefSeq" id="WP_073101739.1">
    <property type="nucleotide sequence ID" value="NZ_FQXE01000002.1"/>
</dbReference>
<evidence type="ECO:0000256" key="1">
    <source>
        <dbReference type="ARBA" id="ARBA00004651"/>
    </source>
</evidence>
<dbReference type="CDD" id="cd06581">
    <property type="entry name" value="TM_PBP1_LivM_like"/>
    <property type="match status" value="1"/>
</dbReference>
<feature type="transmembrane region" description="Helical" evidence="6">
    <location>
        <begin position="291"/>
        <end position="311"/>
    </location>
</feature>
<dbReference type="GO" id="GO:0015658">
    <property type="term" value="F:branched-chain amino acid transmembrane transporter activity"/>
    <property type="evidence" value="ECO:0007669"/>
    <property type="project" value="InterPro"/>
</dbReference>
<evidence type="ECO:0000256" key="4">
    <source>
        <dbReference type="ARBA" id="ARBA00022989"/>
    </source>
</evidence>
<proteinExistence type="predicted"/>
<evidence type="ECO:0000256" key="6">
    <source>
        <dbReference type="SAM" id="Phobius"/>
    </source>
</evidence>